<dbReference type="Proteomes" id="UP000053864">
    <property type="component" value="Unassembled WGS sequence"/>
</dbReference>
<name>W2IMW8_PHYNI</name>
<sequence length="101" mass="11245">MQQYYMASTWGNWFYTAAVPGLTPSQNAIESHYKLIKKPTSICVVQVLELIEWQATARYRGVQGTTVLFVPVSQAMLLQGDISVDGMLRALPVRKPSGGQR</sequence>
<evidence type="ECO:0000313" key="1">
    <source>
        <dbReference type="EMBL" id="ETL34877.1"/>
    </source>
</evidence>
<proteinExistence type="predicted"/>
<dbReference type="EMBL" id="KI674191">
    <property type="protein sequence ID" value="ETL34877.1"/>
    <property type="molecule type" value="Genomic_DNA"/>
</dbReference>
<organism evidence="1">
    <name type="scientific">Phytophthora nicotianae</name>
    <name type="common">Potato buckeye rot agent</name>
    <name type="synonym">Phytophthora parasitica</name>
    <dbReference type="NCBI Taxonomy" id="4792"/>
    <lineage>
        <taxon>Eukaryota</taxon>
        <taxon>Sar</taxon>
        <taxon>Stramenopiles</taxon>
        <taxon>Oomycota</taxon>
        <taxon>Peronosporomycetes</taxon>
        <taxon>Peronosporales</taxon>
        <taxon>Peronosporaceae</taxon>
        <taxon>Phytophthora</taxon>
    </lineage>
</organism>
<gene>
    <name evidence="1" type="ORF">L916_12944</name>
</gene>
<reference evidence="1" key="1">
    <citation type="submission" date="2013-11" db="EMBL/GenBank/DDBJ databases">
        <title>The Genome Sequence of Phytophthora parasitica CJ05E6.</title>
        <authorList>
            <consortium name="The Broad Institute Genomics Platform"/>
            <person name="Russ C."/>
            <person name="Tyler B."/>
            <person name="Panabieres F."/>
            <person name="Shan W."/>
            <person name="Tripathy S."/>
            <person name="Grunwald N."/>
            <person name="Machado M."/>
            <person name="Johnson C.S."/>
            <person name="Arredondo F."/>
            <person name="Hong C."/>
            <person name="Coffey M."/>
            <person name="Young S.K."/>
            <person name="Zeng Q."/>
            <person name="Gargeya S."/>
            <person name="Fitzgerald M."/>
            <person name="Abouelleil A."/>
            <person name="Alvarado L."/>
            <person name="Chapman S.B."/>
            <person name="Gainer-Dewar J."/>
            <person name="Goldberg J."/>
            <person name="Griggs A."/>
            <person name="Gujja S."/>
            <person name="Hansen M."/>
            <person name="Howarth C."/>
            <person name="Imamovic A."/>
            <person name="Ireland A."/>
            <person name="Larimer J."/>
            <person name="McCowan C."/>
            <person name="Murphy C."/>
            <person name="Pearson M."/>
            <person name="Poon T.W."/>
            <person name="Priest M."/>
            <person name="Roberts A."/>
            <person name="Saif S."/>
            <person name="Shea T."/>
            <person name="Sykes S."/>
            <person name="Wortman J."/>
            <person name="Nusbaum C."/>
            <person name="Birren B."/>
        </authorList>
    </citation>
    <scope>NUCLEOTIDE SEQUENCE [LARGE SCALE GENOMIC DNA]</scope>
    <source>
        <strain evidence="1">CJ05E6</strain>
    </source>
</reference>
<accession>W2IMW8</accession>
<dbReference type="AlphaFoldDB" id="W2IMW8"/>
<protein>
    <submittedName>
        <fullName evidence="1">Uncharacterized protein</fullName>
    </submittedName>
</protein>